<evidence type="ECO:0000256" key="10">
    <source>
        <dbReference type="SAM" id="MobiDB-lite"/>
    </source>
</evidence>
<dbReference type="FunFam" id="3.40.50.2020:FF:000023">
    <property type="entry name" value="Probable uracil phosphoribosyltransferase"/>
    <property type="match status" value="1"/>
</dbReference>
<comment type="pathway">
    <text evidence="2">Pyrimidine metabolism; UMP biosynthesis via salvage pathway; UMP from uracil: step 1/1.</text>
</comment>
<keyword evidence="5" id="KW-0021">Allosteric enzyme</keyword>
<evidence type="ECO:0000256" key="5">
    <source>
        <dbReference type="ARBA" id="ARBA00022533"/>
    </source>
</evidence>
<feature type="region of interest" description="Disordered" evidence="10">
    <location>
        <begin position="1"/>
        <end position="31"/>
    </location>
</feature>
<keyword evidence="6" id="KW-0328">Glycosyltransferase</keyword>
<evidence type="ECO:0000313" key="13">
    <source>
        <dbReference type="Proteomes" id="UP001412239"/>
    </source>
</evidence>
<comment type="similarity">
    <text evidence="3">Belongs to the UPRTase family.</text>
</comment>
<proteinExistence type="inferred from homology"/>
<keyword evidence="7" id="KW-0808">Transferase</keyword>
<evidence type="ECO:0000256" key="9">
    <source>
        <dbReference type="ARBA" id="ARBA00023134"/>
    </source>
</evidence>
<protein>
    <recommendedName>
        <fullName evidence="4">uracil phosphoribosyltransferase</fullName>
        <ecNumber evidence="4">2.4.2.9</ecNumber>
    </recommendedName>
</protein>
<dbReference type="GO" id="GO:0004845">
    <property type="term" value="F:uracil phosphoribosyltransferase activity"/>
    <property type="evidence" value="ECO:0007669"/>
    <property type="project" value="UniProtKB-EC"/>
</dbReference>
<evidence type="ECO:0000256" key="3">
    <source>
        <dbReference type="ARBA" id="ARBA00009516"/>
    </source>
</evidence>
<feature type="domain" description="Phosphoribosyltransferase" evidence="11">
    <location>
        <begin position="72"/>
        <end position="252"/>
    </location>
</feature>
<evidence type="ECO:0000259" key="11">
    <source>
        <dbReference type="Pfam" id="PF14681"/>
    </source>
</evidence>
<dbReference type="EMBL" id="LN891008">
    <property type="protein sequence ID" value="CUS11919.1"/>
    <property type="molecule type" value="Genomic_DNA"/>
</dbReference>
<gene>
    <name evidence="12" type="ORF">GSTUAT00003967001</name>
</gene>
<dbReference type="Gene3D" id="3.40.50.2020">
    <property type="match status" value="1"/>
</dbReference>
<dbReference type="Pfam" id="PF14681">
    <property type="entry name" value="UPRTase"/>
    <property type="match status" value="1"/>
</dbReference>
<evidence type="ECO:0000256" key="7">
    <source>
        <dbReference type="ARBA" id="ARBA00022679"/>
    </source>
</evidence>
<dbReference type="EC" id="2.4.2.9" evidence="4"/>
<dbReference type="InterPro" id="IPR000836">
    <property type="entry name" value="PRTase_dom"/>
</dbReference>
<name>A0A292PWJ0_9PEZI</name>
<keyword evidence="13" id="KW-1185">Reference proteome</keyword>
<dbReference type="GO" id="GO:0005525">
    <property type="term" value="F:GTP binding"/>
    <property type="evidence" value="ECO:0007669"/>
    <property type="project" value="UniProtKB-KW"/>
</dbReference>
<evidence type="ECO:0000256" key="1">
    <source>
        <dbReference type="ARBA" id="ARBA00001946"/>
    </source>
</evidence>
<organism evidence="12 13">
    <name type="scientific">Tuber aestivum</name>
    <name type="common">summer truffle</name>
    <dbReference type="NCBI Taxonomy" id="59557"/>
    <lineage>
        <taxon>Eukaryota</taxon>
        <taxon>Fungi</taxon>
        <taxon>Dikarya</taxon>
        <taxon>Ascomycota</taxon>
        <taxon>Pezizomycotina</taxon>
        <taxon>Pezizomycetes</taxon>
        <taxon>Pezizales</taxon>
        <taxon>Tuberaceae</taxon>
        <taxon>Tuber</taxon>
    </lineage>
</organism>
<evidence type="ECO:0000256" key="4">
    <source>
        <dbReference type="ARBA" id="ARBA00011894"/>
    </source>
</evidence>
<dbReference type="CDD" id="cd06223">
    <property type="entry name" value="PRTases_typeI"/>
    <property type="match status" value="1"/>
</dbReference>
<evidence type="ECO:0000313" key="12">
    <source>
        <dbReference type="EMBL" id="CUS11919.1"/>
    </source>
</evidence>
<sequence>MSTVPESPAAPIGPKYKEEEEKPHATVSKPVKHSNVHILPQTPQLIALLTYTPHFTPVPASSHLHRLSIPNSMIRDKSTVRGDFIFYSNRIIRLLVEEGLNHLPVISSSVTTPIGHTYSGVKFEGKICGVSIMRAGESMEQGLRDCCRSVRIGKILIQRDEETSKPRLFYDKLPEDIAERYCLLLDPMFATGGSATMAVEVLISRGVPEERILFLNLIASPEGIRSFAERFPKLRIVTAFVDQGLDEKKWTFRPGFSVDKGHVGFDFHLKSARMPTIRDFAQNHLQVIGTFIARENKSSHHQWSNCHVYLGI</sequence>
<dbReference type="SUPFAM" id="SSF53271">
    <property type="entry name" value="PRTase-like"/>
    <property type="match status" value="1"/>
</dbReference>
<comment type="cofactor">
    <cofactor evidence="1">
        <name>Mg(2+)</name>
        <dbReference type="ChEBI" id="CHEBI:18420"/>
    </cofactor>
</comment>
<keyword evidence="9" id="KW-0342">GTP-binding</keyword>
<accession>A0A292PWJ0</accession>
<feature type="compositionally biased region" description="Basic and acidic residues" evidence="10">
    <location>
        <begin position="15"/>
        <end position="24"/>
    </location>
</feature>
<keyword evidence="8" id="KW-0547">Nucleotide-binding</keyword>
<dbReference type="AlphaFoldDB" id="A0A292PWJ0"/>
<reference evidence="12" key="1">
    <citation type="submission" date="2015-10" db="EMBL/GenBank/DDBJ databases">
        <authorList>
            <person name="Regsiter A."/>
            <person name="william w."/>
        </authorList>
    </citation>
    <scope>NUCLEOTIDE SEQUENCE</scope>
    <source>
        <strain evidence="12">Montdore</strain>
    </source>
</reference>
<dbReference type="Proteomes" id="UP001412239">
    <property type="component" value="Unassembled WGS sequence"/>
</dbReference>
<dbReference type="NCBIfam" id="NF001097">
    <property type="entry name" value="PRK00129.1"/>
    <property type="match status" value="1"/>
</dbReference>
<dbReference type="InterPro" id="IPR029057">
    <property type="entry name" value="PRTase-like"/>
</dbReference>
<evidence type="ECO:0000256" key="8">
    <source>
        <dbReference type="ARBA" id="ARBA00022741"/>
    </source>
</evidence>
<evidence type="ECO:0000256" key="2">
    <source>
        <dbReference type="ARBA" id="ARBA00005180"/>
    </source>
</evidence>
<evidence type="ECO:0000256" key="6">
    <source>
        <dbReference type="ARBA" id="ARBA00022676"/>
    </source>
</evidence>
<dbReference type="GO" id="GO:0008655">
    <property type="term" value="P:pyrimidine-containing compound salvage"/>
    <property type="evidence" value="ECO:0007669"/>
    <property type="project" value="UniProtKB-ARBA"/>
</dbReference>